<reference evidence="1" key="1">
    <citation type="submission" date="2020-04" db="EMBL/GenBank/DDBJ databases">
        <authorList>
            <person name="Chiriac C."/>
            <person name="Salcher M."/>
            <person name="Ghai R."/>
            <person name="Kavagutti S V."/>
        </authorList>
    </citation>
    <scope>NUCLEOTIDE SEQUENCE</scope>
</reference>
<protein>
    <submittedName>
        <fullName evidence="1">Uncharacterized protein</fullName>
    </submittedName>
</protein>
<accession>A0A6J5M238</accession>
<gene>
    <name evidence="1" type="ORF">UFOVP338_38</name>
</gene>
<proteinExistence type="predicted"/>
<name>A0A6J5M238_9CAUD</name>
<sequence>MLLQNATMYESEVLMLANLGKGLNSNPHKKIDLTAFDAVNHDLKTLREKRNTDELLSPISQPYEQKSFLGGLIEKMQGV</sequence>
<dbReference type="EMBL" id="LR796351">
    <property type="protein sequence ID" value="CAB4139407.1"/>
    <property type="molecule type" value="Genomic_DNA"/>
</dbReference>
<evidence type="ECO:0000313" key="1">
    <source>
        <dbReference type="EMBL" id="CAB4139407.1"/>
    </source>
</evidence>
<organism evidence="1">
    <name type="scientific">uncultured Caudovirales phage</name>
    <dbReference type="NCBI Taxonomy" id="2100421"/>
    <lineage>
        <taxon>Viruses</taxon>
        <taxon>Duplodnaviria</taxon>
        <taxon>Heunggongvirae</taxon>
        <taxon>Uroviricota</taxon>
        <taxon>Caudoviricetes</taxon>
        <taxon>Peduoviridae</taxon>
        <taxon>Maltschvirus</taxon>
        <taxon>Maltschvirus maltsch</taxon>
    </lineage>
</organism>